<protein>
    <submittedName>
        <fullName evidence="2">Uncharacterized protein</fullName>
    </submittedName>
</protein>
<sequence length="24" mass="2309">MTARLRVANTPAGASTGAGSYQGA</sequence>
<feature type="region of interest" description="Disordered" evidence="1">
    <location>
        <begin position="1"/>
        <end position="24"/>
    </location>
</feature>
<evidence type="ECO:0000313" key="2">
    <source>
        <dbReference type="EMBL" id="AYR03285.1"/>
    </source>
</evidence>
<dbReference type="GeneID" id="70080907"/>
<gene>
    <name evidence="2" type="primary">122</name>
    <name evidence="2" type="ORF">SEA_OCTOBIEN14_122</name>
</gene>
<accession>A0A3G3MA35</accession>
<dbReference type="EMBL" id="MH976515">
    <property type="protein sequence ID" value="AYR03285.1"/>
    <property type="molecule type" value="Genomic_DNA"/>
</dbReference>
<proteinExistence type="predicted"/>
<evidence type="ECO:0000313" key="3">
    <source>
        <dbReference type="Proteomes" id="UP000280547"/>
    </source>
</evidence>
<organism evidence="2 3">
    <name type="scientific">Gordonia phage Octobien14</name>
    <dbReference type="NCBI Taxonomy" id="2483673"/>
    <lineage>
        <taxon>Viruses</taxon>
        <taxon>Duplodnaviria</taxon>
        <taxon>Heunggongvirae</taxon>
        <taxon>Uroviricota</taxon>
        <taxon>Caudoviricetes</taxon>
        <taxon>Deeyouvirinae</taxon>
        <taxon>Octobienvirus</taxon>
        <taxon>Octobienvirus octobien14</taxon>
    </lineage>
</organism>
<reference evidence="2 3" key="1">
    <citation type="submission" date="2018-09" db="EMBL/GenBank/DDBJ databases">
        <authorList>
            <person name="Amanuel B.M."/>
            <person name="Anspach C.J."/>
            <person name="Chiquito R.J."/>
            <person name="Gales J.M."/>
            <person name="Hall T."/>
            <person name="Hotaki K."/>
            <person name="Lozano B."/>
            <person name="Mugisha B."/>
            <person name="Fogarty M.P."/>
            <person name="Leadon S.A."/>
            <person name="Molloy S.D."/>
            <person name="Garlena R.A."/>
            <person name="Russell D.A."/>
            <person name="Pope W.H."/>
            <person name="Jacobs-Sera D."/>
            <person name="Hatfull G.F."/>
        </authorList>
    </citation>
    <scope>NUCLEOTIDE SEQUENCE [LARGE SCALE GENOMIC DNA]</scope>
</reference>
<evidence type="ECO:0000256" key="1">
    <source>
        <dbReference type="SAM" id="MobiDB-lite"/>
    </source>
</evidence>
<dbReference type="Proteomes" id="UP000280547">
    <property type="component" value="Segment"/>
</dbReference>
<name>A0A3G3MA35_9CAUD</name>
<dbReference type="RefSeq" id="YP_010246361.1">
    <property type="nucleotide sequence ID" value="NC_060134.1"/>
</dbReference>
<keyword evidence="3" id="KW-1185">Reference proteome</keyword>
<dbReference type="KEGG" id="vg:70080907"/>